<sequence length="177" mass="20534">MKLRKEREIAKAQRRRTRRKKERREERQKKAKSKLEFDKATHESKESYLFKYQEDDEAEQFKYQEDDEAEQLERAISPDMARIPAAHRTTPRIAIKERGVRVCRAKTMAIDVSVEISFLCIVVDASFPSQMSYMSVCEQPEKLALCGLGPPGLHSSDRLQDNNKSHLVNVSKAFDAF</sequence>
<feature type="compositionally biased region" description="Basic and acidic residues" evidence="1">
    <location>
        <begin position="1"/>
        <end position="11"/>
    </location>
</feature>
<proteinExistence type="predicted"/>
<reference evidence="2 3" key="1">
    <citation type="journal article" date="2021" name="BMC Genomics">
        <title>Datura genome reveals duplications of psychoactive alkaloid biosynthetic genes and high mutation rate following tissue culture.</title>
        <authorList>
            <person name="Rajewski A."/>
            <person name="Carter-House D."/>
            <person name="Stajich J."/>
            <person name="Litt A."/>
        </authorList>
    </citation>
    <scope>NUCLEOTIDE SEQUENCE [LARGE SCALE GENOMIC DNA]</scope>
    <source>
        <strain evidence="2">AR-01</strain>
    </source>
</reference>
<dbReference type="Proteomes" id="UP000823775">
    <property type="component" value="Unassembled WGS sequence"/>
</dbReference>
<feature type="region of interest" description="Disordered" evidence="1">
    <location>
        <begin position="1"/>
        <end position="42"/>
    </location>
</feature>
<evidence type="ECO:0000313" key="2">
    <source>
        <dbReference type="EMBL" id="MCD7471043.1"/>
    </source>
</evidence>
<protein>
    <submittedName>
        <fullName evidence="2">Uncharacterized protein</fullName>
    </submittedName>
</protein>
<organism evidence="2 3">
    <name type="scientific">Datura stramonium</name>
    <name type="common">Jimsonweed</name>
    <name type="synonym">Common thornapple</name>
    <dbReference type="NCBI Taxonomy" id="4076"/>
    <lineage>
        <taxon>Eukaryota</taxon>
        <taxon>Viridiplantae</taxon>
        <taxon>Streptophyta</taxon>
        <taxon>Embryophyta</taxon>
        <taxon>Tracheophyta</taxon>
        <taxon>Spermatophyta</taxon>
        <taxon>Magnoliopsida</taxon>
        <taxon>eudicotyledons</taxon>
        <taxon>Gunneridae</taxon>
        <taxon>Pentapetalae</taxon>
        <taxon>asterids</taxon>
        <taxon>lamiids</taxon>
        <taxon>Solanales</taxon>
        <taxon>Solanaceae</taxon>
        <taxon>Solanoideae</taxon>
        <taxon>Datureae</taxon>
        <taxon>Datura</taxon>
    </lineage>
</organism>
<name>A0ABS8TJA8_DATST</name>
<evidence type="ECO:0000256" key="1">
    <source>
        <dbReference type="SAM" id="MobiDB-lite"/>
    </source>
</evidence>
<comment type="caution">
    <text evidence="2">The sequence shown here is derived from an EMBL/GenBank/DDBJ whole genome shotgun (WGS) entry which is preliminary data.</text>
</comment>
<keyword evidence="3" id="KW-1185">Reference proteome</keyword>
<dbReference type="EMBL" id="JACEIK010001640">
    <property type="protein sequence ID" value="MCD7471043.1"/>
    <property type="molecule type" value="Genomic_DNA"/>
</dbReference>
<gene>
    <name evidence="2" type="ORF">HAX54_011323</name>
</gene>
<feature type="compositionally biased region" description="Basic residues" evidence="1">
    <location>
        <begin position="12"/>
        <end position="22"/>
    </location>
</feature>
<feature type="compositionally biased region" description="Basic and acidic residues" evidence="1">
    <location>
        <begin position="23"/>
        <end position="42"/>
    </location>
</feature>
<evidence type="ECO:0000313" key="3">
    <source>
        <dbReference type="Proteomes" id="UP000823775"/>
    </source>
</evidence>
<accession>A0ABS8TJA8</accession>